<evidence type="ECO:0000313" key="1">
    <source>
        <dbReference type="EMBL" id="KVA10322.1"/>
    </source>
</evidence>
<organism evidence="1 2">
    <name type="scientific">Burkholderia latens</name>
    <dbReference type="NCBI Taxonomy" id="488446"/>
    <lineage>
        <taxon>Bacteria</taxon>
        <taxon>Pseudomonadati</taxon>
        <taxon>Pseudomonadota</taxon>
        <taxon>Betaproteobacteria</taxon>
        <taxon>Burkholderiales</taxon>
        <taxon>Burkholderiaceae</taxon>
        <taxon>Burkholderia</taxon>
        <taxon>Burkholderia cepacia complex</taxon>
    </lineage>
</organism>
<comment type="caution">
    <text evidence="1">The sequence shown here is derived from an EMBL/GenBank/DDBJ whole genome shotgun (WGS) entry which is preliminary data.</text>
</comment>
<gene>
    <name evidence="1" type="ORF">WI41_11820</name>
</gene>
<name>A0AAP1C5R0_9BURK</name>
<reference evidence="1 2" key="1">
    <citation type="submission" date="2015-11" db="EMBL/GenBank/DDBJ databases">
        <title>Expanding the genomic diversity of Burkholderia species for the development of highly accurate diagnostics.</title>
        <authorList>
            <person name="Sahl J."/>
            <person name="Keim P."/>
            <person name="Wagner D."/>
        </authorList>
    </citation>
    <scope>NUCLEOTIDE SEQUENCE [LARGE SCALE GENOMIC DNA]</scope>
    <source>
        <strain evidence="1 2">RF32-BP12</strain>
    </source>
</reference>
<sequence>MRRIASHVFAFVGGARGSRRTSVAIAASALSWQVRVAFATHCVRVARMPGTAVSIRYARRLARAATWRRTTSRCTTAPRRVACVRSLDA</sequence>
<proteinExistence type="predicted"/>
<dbReference type="Proteomes" id="UP000056450">
    <property type="component" value="Unassembled WGS sequence"/>
</dbReference>
<dbReference type="EMBL" id="LOTQ01000012">
    <property type="protein sequence ID" value="KVA10322.1"/>
    <property type="molecule type" value="Genomic_DNA"/>
</dbReference>
<dbReference type="AlphaFoldDB" id="A0AAP1C5R0"/>
<protein>
    <submittedName>
        <fullName evidence="1">Uncharacterized protein</fullName>
    </submittedName>
</protein>
<accession>A0AAP1C5R0</accession>
<evidence type="ECO:0000313" key="2">
    <source>
        <dbReference type="Proteomes" id="UP000056450"/>
    </source>
</evidence>